<keyword evidence="2" id="KW-1185">Reference proteome</keyword>
<reference evidence="3" key="1">
    <citation type="submission" date="2016-06" db="UniProtKB">
        <authorList>
            <consortium name="WormBaseParasite"/>
        </authorList>
    </citation>
    <scope>IDENTIFICATION</scope>
</reference>
<dbReference type="Proteomes" id="UP000271098">
    <property type="component" value="Unassembled WGS sequence"/>
</dbReference>
<name>A0A183D1D6_9BILA</name>
<dbReference type="OrthoDB" id="2441647at2759"/>
<reference evidence="1 2" key="2">
    <citation type="submission" date="2018-11" db="EMBL/GenBank/DDBJ databases">
        <authorList>
            <consortium name="Pathogen Informatics"/>
        </authorList>
    </citation>
    <scope>NUCLEOTIDE SEQUENCE [LARGE SCALE GENOMIC DNA]</scope>
</reference>
<gene>
    <name evidence="1" type="ORF">GPUH_LOCUS2527</name>
</gene>
<dbReference type="EMBL" id="UYRT01003857">
    <property type="protein sequence ID" value="VDK34763.1"/>
    <property type="molecule type" value="Genomic_DNA"/>
</dbReference>
<proteinExistence type="predicted"/>
<organism evidence="3">
    <name type="scientific">Gongylonema pulchrum</name>
    <dbReference type="NCBI Taxonomy" id="637853"/>
    <lineage>
        <taxon>Eukaryota</taxon>
        <taxon>Metazoa</taxon>
        <taxon>Ecdysozoa</taxon>
        <taxon>Nematoda</taxon>
        <taxon>Chromadorea</taxon>
        <taxon>Rhabditida</taxon>
        <taxon>Spirurina</taxon>
        <taxon>Spiruromorpha</taxon>
        <taxon>Spiruroidea</taxon>
        <taxon>Gongylonematidae</taxon>
        <taxon>Gongylonema</taxon>
    </lineage>
</organism>
<evidence type="ECO:0000313" key="2">
    <source>
        <dbReference type="Proteomes" id="UP000271098"/>
    </source>
</evidence>
<sequence>MEHMNASLDSLRADREWTMEENARLLKLLNSHKEKLHDAWEALDGRQKECEELRQKLDHDQALVVRLADDLEEAQQTANTLLQQKISILDDVDRLKGMFFSLFFFWL</sequence>
<evidence type="ECO:0000313" key="1">
    <source>
        <dbReference type="EMBL" id="VDK34763.1"/>
    </source>
</evidence>
<protein>
    <submittedName>
        <fullName evidence="3">HAP1 N-terminal domain-containing protein</fullName>
    </submittedName>
</protein>
<evidence type="ECO:0000313" key="3">
    <source>
        <dbReference type="WBParaSite" id="GPUH_0000253201-mRNA-1"/>
    </source>
</evidence>
<dbReference type="WBParaSite" id="GPUH_0000253201-mRNA-1">
    <property type="protein sequence ID" value="GPUH_0000253201-mRNA-1"/>
    <property type="gene ID" value="GPUH_0000253201"/>
</dbReference>
<accession>A0A183D1D6</accession>
<dbReference type="AlphaFoldDB" id="A0A183D1D6"/>